<gene>
    <name evidence="2" type="ORF">FF36_03931</name>
</gene>
<dbReference type="Pfam" id="PF13577">
    <property type="entry name" value="SnoaL_4"/>
    <property type="match status" value="1"/>
</dbReference>
<accession>A0A0D8BEB9</accession>
<dbReference type="SUPFAM" id="SSF54427">
    <property type="entry name" value="NTF2-like"/>
    <property type="match status" value="1"/>
</dbReference>
<dbReference type="InterPro" id="IPR037401">
    <property type="entry name" value="SnoaL-like"/>
</dbReference>
<dbReference type="OrthoDB" id="981191at2"/>
<dbReference type="RefSeq" id="WP_044886501.1">
    <property type="nucleotide sequence ID" value="NZ_JYFN01000032.1"/>
</dbReference>
<proteinExistence type="predicted"/>
<name>A0A0D8BEB9_9ACTN</name>
<evidence type="ECO:0000259" key="1">
    <source>
        <dbReference type="Pfam" id="PF13577"/>
    </source>
</evidence>
<evidence type="ECO:0000313" key="2">
    <source>
        <dbReference type="EMBL" id="KJE21727.1"/>
    </source>
</evidence>
<reference evidence="2 3" key="2">
    <citation type="journal article" date="2016" name="Genome Announc.">
        <title>Permanent Draft Genome Sequences for Two Variants of Frankia sp. Strain CpI1, the First Frankia Strain Isolated from Root Nodules of Comptonia peregrina.</title>
        <authorList>
            <person name="Oshone R."/>
            <person name="Hurst S.G.IV."/>
            <person name="Abebe-Akele F."/>
            <person name="Simpson S."/>
            <person name="Morris K."/>
            <person name="Thomas W.K."/>
            <person name="Tisa L.S."/>
        </authorList>
    </citation>
    <scope>NUCLEOTIDE SEQUENCE [LARGE SCALE GENOMIC DNA]</scope>
    <source>
        <strain evidence="3">CpI1-S</strain>
    </source>
</reference>
<dbReference type="EMBL" id="JYFN01000032">
    <property type="protein sequence ID" value="KJE21727.1"/>
    <property type="molecule type" value="Genomic_DNA"/>
</dbReference>
<dbReference type="Gene3D" id="3.10.450.50">
    <property type="match status" value="1"/>
</dbReference>
<dbReference type="Proteomes" id="UP000032545">
    <property type="component" value="Unassembled WGS sequence"/>
</dbReference>
<sequence length="159" mass="17985">MSADRDVTVGVEELLSRAQIIELGAKYCVGIDRGDQTTFLSIWHPDGEYIIGTRTGRFRGLAELPQAITFVQQSYQSTHHWATNHIVRLLDGERAEGSSDSFAICVGHDGLPSLVAASYDDLYLRLDGEWRIRTRIVRRWFVSEPMNLALLRPARIRAE</sequence>
<evidence type="ECO:0000313" key="3">
    <source>
        <dbReference type="Proteomes" id="UP000032545"/>
    </source>
</evidence>
<keyword evidence="3" id="KW-1185">Reference proteome</keyword>
<dbReference type="AlphaFoldDB" id="A0A0D8BEB9"/>
<comment type="caution">
    <text evidence="2">The sequence shown here is derived from an EMBL/GenBank/DDBJ whole genome shotgun (WGS) entry which is preliminary data.</text>
</comment>
<reference evidence="3" key="1">
    <citation type="submission" date="2015-02" db="EMBL/GenBank/DDBJ databases">
        <title>Draft Genome of Frankia sp. CpI1-S.</title>
        <authorList>
            <person name="Oshone R.T."/>
            <person name="Ngom M."/>
            <person name="Ghodhbane-Gtari F."/>
            <person name="Gtari M."/>
            <person name="Morris K."/>
            <person name="Thomas K."/>
            <person name="Sen A."/>
            <person name="Tisa L.S."/>
        </authorList>
    </citation>
    <scope>NUCLEOTIDE SEQUENCE [LARGE SCALE GENOMIC DNA]</scope>
    <source>
        <strain evidence="3">CpI1-S</strain>
    </source>
</reference>
<dbReference type="InterPro" id="IPR032710">
    <property type="entry name" value="NTF2-like_dom_sf"/>
</dbReference>
<protein>
    <submittedName>
        <fullName evidence="2">SnoaL-like domain</fullName>
    </submittedName>
</protein>
<dbReference type="PATRIC" id="fig|1502723.3.peg.3620"/>
<feature type="domain" description="SnoaL-like" evidence="1">
    <location>
        <begin position="12"/>
        <end position="135"/>
    </location>
</feature>
<organism evidence="2 3">
    <name type="scientific">Frankia torreyi</name>
    <dbReference type="NCBI Taxonomy" id="1856"/>
    <lineage>
        <taxon>Bacteria</taxon>
        <taxon>Bacillati</taxon>
        <taxon>Actinomycetota</taxon>
        <taxon>Actinomycetes</taxon>
        <taxon>Frankiales</taxon>
        <taxon>Frankiaceae</taxon>
        <taxon>Frankia</taxon>
    </lineage>
</organism>